<protein>
    <submittedName>
        <fullName evidence="2">Alpha/beta hydrolase</fullName>
    </submittedName>
</protein>
<organism evidence="2 3">
    <name type="scientific">Croceibacterium mercuriale</name>
    <dbReference type="NCBI Taxonomy" id="1572751"/>
    <lineage>
        <taxon>Bacteria</taxon>
        <taxon>Pseudomonadati</taxon>
        <taxon>Pseudomonadota</taxon>
        <taxon>Alphaproteobacteria</taxon>
        <taxon>Sphingomonadales</taxon>
        <taxon>Erythrobacteraceae</taxon>
        <taxon>Croceibacterium</taxon>
    </lineage>
</organism>
<dbReference type="STRING" id="1572751.PK98_06075"/>
<dbReference type="Pfam" id="PF12697">
    <property type="entry name" value="Abhydrolase_6"/>
    <property type="match status" value="1"/>
</dbReference>
<dbReference type="InterPro" id="IPR050228">
    <property type="entry name" value="Carboxylesterase_BioH"/>
</dbReference>
<feature type="domain" description="AB hydrolase-1" evidence="1">
    <location>
        <begin position="16"/>
        <end position="227"/>
    </location>
</feature>
<comment type="caution">
    <text evidence="2">The sequence shown here is derived from an EMBL/GenBank/DDBJ whole genome shotgun (WGS) entry which is preliminary data.</text>
</comment>
<gene>
    <name evidence="2" type="ORF">PK98_06075</name>
</gene>
<dbReference type="SUPFAM" id="SSF53474">
    <property type="entry name" value="alpha/beta-Hydrolases"/>
    <property type="match status" value="1"/>
</dbReference>
<evidence type="ECO:0000313" key="3">
    <source>
        <dbReference type="Proteomes" id="UP000030988"/>
    </source>
</evidence>
<dbReference type="PANTHER" id="PTHR43194">
    <property type="entry name" value="HYDROLASE ALPHA/BETA FOLD FAMILY"/>
    <property type="match status" value="1"/>
</dbReference>
<name>A0A0B2C1N6_9SPHN</name>
<evidence type="ECO:0000259" key="1">
    <source>
        <dbReference type="Pfam" id="PF12697"/>
    </source>
</evidence>
<reference evidence="2 3" key="1">
    <citation type="submission" date="2014-11" db="EMBL/GenBank/DDBJ databases">
        <title>Draft genome sequence of Kirrobacter mercurialis.</title>
        <authorList>
            <person name="Coil D.A."/>
            <person name="Eisen J.A."/>
        </authorList>
    </citation>
    <scope>NUCLEOTIDE SEQUENCE [LARGE SCALE GENOMIC DNA]</scope>
    <source>
        <strain evidence="2 3">Coronado</strain>
    </source>
</reference>
<proteinExistence type="predicted"/>
<dbReference type="InterPro" id="IPR000073">
    <property type="entry name" value="AB_hydrolase_1"/>
</dbReference>
<sequence>MDPAMLLFLPGLICDARTFAPQLAAFPGARALDGYGSADSLQAMARAVLTEADRHGADALDLFGHSMGGRVALEIVRQAPGRVRRLALVSTGVHPVGRGEAAKRHALRDLGREQGFPALVDAWLPPMLAPANRADPTLYDPLRAMCIAQGQARFEQDIAALLGRPEAVGLLPSIACPVLVMTGALDGWAPPEQHRDIAAAIRQAMLVIVPDAGHMLPLEAPAAVNEAIAGWLSHPEQ</sequence>
<dbReference type="PRINTS" id="PR00111">
    <property type="entry name" value="ABHYDROLASE"/>
</dbReference>
<dbReference type="GO" id="GO:0016787">
    <property type="term" value="F:hydrolase activity"/>
    <property type="evidence" value="ECO:0007669"/>
    <property type="project" value="UniProtKB-KW"/>
</dbReference>
<dbReference type="Gene3D" id="3.40.50.1820">
    <property type="entry name" value="alpha/beta hydrolase"/>
    <property type="match status" value="1"/>
</dbReference>
<accession>A0A0B2C1N6</accession>
<dbReference type="EMBL" id="JTDN01000001">
    <property type="protein sequence ID" value="KHL26090.1"/>
    <property type="molecule type" value="Genomic_DNA"/>
</dbReference>
<keyword evidence="2" id="KW-0378">Hydrolase</keyword>
<dbReference type="InterPro" id="IPR029058">
    <property type="entry name" value="AB_hydrolase_fold"/>
</dbReference>
<dbReference type="Proteomes" id="UP000030988">
    <property type="component" value="Unassembled WGS sequence"/>
</dbReference>
<dbReference type="PANTHER" id="PTHR43194:SF2">
    <property type="entry name" value="PEROXISOMAL MEMBRANE PROTEIN LPX1"/>
    <property type="match status" value="1"/>
</dbReference>
<dbReference type="AlphaFoldDB" id="A0A0B2C1N6"/>
<evidence type="ECO:0000313" key="2">
    <source>
        <dbReference type="EMBL" id="KHL26090.1"/>
    </source>
</evidence>
<keyword evidence="3" id="KW-1185">Reference proteome</keyword>